<evidence type="ECO:0000313" key="5">
    <source>
        <dbReference type="EMBL" id="SKC81712.1"/>
    </source>
</evidence>
<dbReference type="PANTHER" id="PTHR36107:SF1">
    <property type="entry name" value="SMALL, ACID-SOLUBLE SPORE PROTEIN A"/>
    <property type="match status" value="1"/>
</dbReference>
<proteinExistence type="inferred from homology"/>
<dbReference type="PROSITE" id="PS00304">
    <property type="entry name" value="SASP_1"/>
    <property type="match status" value="1"/>
</dbReference>
<dbReference type="OrthoDB" id="1683773at2"/>
<name>A0A1T5M0G7_9FIRM</name>
<evidence type="ECO:0000256" key="3">
    <source>
        <dbReference type="ARBA" id="ARBA00022969"/>
    </source>
</evidence>
<comment type="function">
    <text evidence="1">SASP are bound to spore DNA. They are double-stranded DNA-binding proteins that cause DNA to change to an a-like conformation. They protect the DNA backbone from chemical and enzymatic cleavage and are thus involved in dormant spore's high resistance to UV light.</text>
</comment>
<dbReference type="InterPro" id="IPR050847">
    <property type="entry name" value="SASP_DNA-binding"/>
</dbReference>
<dbReference type="InterPro" id="IPR001448">
    <property type="entry name" value="SASP_alpha/beta-type"/>
</dbReference>
<dbReference type="GO" id="GO:0030435">
    <property type="term" value="P:sporulation resulting in formation of a cellular spore"/>
    <property type="evidence" value="ECO:0007669"/>
    <property type="project" value="UniProtKB-KW"/>
</dbReference>
<dbReference type="EMBL" id="FUZT01000009">
    <property type="protein sequence ID" value="SKC81712.1"/>
    <property type="molecule type" value="Genomic_DNA"/>
</dbReference>
<dbReference type="PANTHER" id="PTHR36107">
    <property type="entry name" value="SMALL, ACID-SOLUBLE SPORE PROTEIN A"/>
    <property type="match status" value="1"/>
</dbReference>
<keyword evidence="4" id="KW-0238">DNA-binding</keyword>
<gene>
    <name evidence="5" type="ORF">SAMN02194393_03650</name>
</gene>
<dbReference type="AlphaFoldDB" id="A0A1T5M0G7"/>
<sequence>MAKGPVDPNAMKALNEMKYEIANELGITKNLLTNESGLDSGKNVFYGGYVGGHMTKKLVEMGEKELMNYNKNL</sequence>
<evidence type="ECO:0000256" key="1">
    <source>
        <dbReference type="ARBA" id="ARBA00003863"/>
    </source>
</evidence>
<keyword evidence="6" id="KW-1185">Reference proteome</keyword>
<keyword evidence="3" id="KW-0749">Sporulation</keyword>
<evidence type="ECO:0000313" key="6">
    <source>
        <dbReference type="Proteomes" id="UP000190285"/>
    </source>
</evidence>
<protein>
    <submittedName>
        <fullName evidence="5">Small, acid-soluble spore protein, alpha/beta type</fullName>
    </submittedName>
</protein>
<reference evidence="6" key="1">
    <citation type="submission" date="2017-02" db="EMBL/GenBank/DDBJ databases">
        <authorList>
            <person name="Varghese N."/>
            <person name="Submissions S."/>
        </authorList>
    </citation>
    <scope>NUCLEOTIDE SEQUENCE [LARGE SCALE GENOMIC DNA]</scope>
    <source>
        <strain evidence="6">M1</strain>
    </source>
</reference>
<dbReference type="InterPro" id="IPR038300">
    <property type="entry name" value="SASP_sf_alpha/beta"/>
</dbReference>
<organism evidence="5 6">
    <name type="scientific">Maledivibacter halophilus</name>
    <dbReference type="NCBI Taxonomy" id="36842"/>
    <lineage>
        <taxon>Bacteria</taxon>
        <taxon>Bacillati</taxon>
        <taxon>Bacillota</taxon>
        <taxon>Clostridia</taxon>
        <taxon>Peptostreptococcales</taxon>
        <taxon>Caminicellaceae</taxon>
        <taxon>Maledivibacter</taxon>
    </lineage>
</organism>
<dbReference type="GO" id="GO:0003690">
    <property type="term" value="F:double-stranded DNA binding"/>
    <property type="evidence" value="ECO:0007669"/>
    <property type="project" value="InterPro"/>
</dbReference>
<dbReference type="InterPro" id="IPR018126">
    <property type="entry name" value="SASP_alpha/beta-type_CS"/>
</dbReference>
<comment type="similarity">
    <text evidence="2">Belongs to the alpha/beta-type SASP family.</text>
</comment>
<accession>A0A1T5M0G7</accession>
<evidence type="ECO:0000256" key="4">
    <source>
        <dbReference type="ARBA" id="ARBA00023125"/>
    </source>
</evidence>
<dbReference type="RefSeq" id="WP_079493512.1">
    <property type="nucleotide sequence ID" value="NZ_FUZT01000009.1"/>
</dbReference>
<evidence type="ECO:0000256" key="2">
    <source>
        <dbReference type="ARBA" id="ARBA00005442"/>
    </source>
</evidence>
<dbReference type="Proteomes" id="UP000190285">
    <property type="component" value="Unassembled WGS sequence"/>
</dbReference>
<dbReference type="GO" id="GO:0006265">
    <property type="term" value="P:DNA topological change"/>
    <property type="evidence" value="ECO:0007669"/>
    <property type="project" value="InterPro"/>
</dbReference>
<dbReference type="STRING" id="36842.SAMN02194393_03650"/>
<dbReference type="Gene3D" id="6.10.10.80">
    <property type="entry name" value="Small, acid-soluble spore protein, alpha/beta type-like"/>
    <property type="match status" value="1"/>
</dbReference>
<dbReference type="Pfam" id="PF00269">
    <property type="entry name" value="SASP"/>
    <property type="match status" value="1"/>
</dbReference>